<protein>
    <submittedName>
        <fullName evidence="7">Class I SAM-dependent methyltransferase</fullName>
    </submittedName>
</protein>
<evidence type="ECO:0000256" key="5">
    <source>
        <dbReference type="ARBA" id="ARBA00022691"/>
    </source>
</evidence>
<keyword evidence="5" id="KW-0949">S-adenosyl-L-methionine</keyword>
<organism evidence="7 8">
    <name type="scientific">Cognatishimia activa</name>
    <dbReference type="NCBI Taxonomy" id="1715691"/>
    <lineage>
        <taxon>Bacteria</taxon>
        <taxon>Pseudomonadati</taxon>
        <taxon>Pseudomonadota</taxon>
        <taxon>Alphaproteobacteria</taxon>
        <taxon>Rhodobacterales</taxon>
        <taxon>Paracoccaceae</taxon>
        <taxon>Cognatishimia</taxon>
    </lineage>
</organism>
<evidence type="ECO:0000256" key="4">
    <source>
        <dbReference type="ARBA" id="ARBA00022679"/>
    </source>
</evidence>
<dbReference type="CDD" id="cd02440">
    <property type="entry name" value="AdoMet_MTases"/>
    <property type="match status" value="1"/>
</dbReference>
<dbReference type="GO" id="GO:0032259">
    <property type="term" value="P:methylation"/>
    <property type="evidence" value="ECO:0007669"/>
    <property type="project" value="UniProtKB-KW"/>
</dbReference>
<dbReference type="PANTHER" id="PTHR47816">
    <property type="entry name" value="RIBOSOMAL RNA SMALL SUBUNIT METHYLTRANSFERASE C"/>
    <property type="match status" value="1"/>
</dbReference>
<dbReference type="Proteomes" id="UP000665026">
    <property type="component" value="Chromosome"/>
</dbReference>
<dbReference type="Gene3D" id="3.40.50.150">
    <property type="entry name" value="Vaccinia Virus protein VP39"/>
    <property type="match status" value="2"/>
</dbReference>
<evidence type="ECO:0000256" key="2">
    <source>
        <dbReference type="ARBA" id="ARBA00022552"/>
    </source>
</evidence>
<gene>
    <name evidence="7" type="ORF">HZ995_04060</name>
</gene>
<dbReference type="KEGG" id="cact:HZ995_04060"/>
<evidence type="ECO:0000259" key="6">
    <source>
        <dbReference type="Pfam" id="PF05175"/>
    </source>
</evidence>
<keyword evidence="4" id="KW-0808">Transferase</keyword>
<keyword evidence="2" id="KW-0698">rRNA processing</keyword>
<dbReference type="GO" id="GO:0006364">
    <property type="term" value="P:rRNA processing"/>
    <property type="evidence" value="ECO:0007669"/>
    <property type="project" value="UniProtKB-KW"/>
</dbReference>
<sequence length="327" mass="35042">MAGERLTLALESGQVVLPDEGRIAVFGPSNLADIAEIPKDRAVILQPLKPAHDVFASAGYGCAIEPEGDFAASVVFLPRAKALAQLRVAQAAALGGPVYVDGQKTDGVDSMLKACKKRSDVAGSFSKAHGKLFWFAGGDFADWQNDAPSEIDGGFQTRPGVFSADAIDPASKALAAALPEKLGKQVADLGAGWGYLSRAILTRGEVEDLYLIEADHVALECAKANVTDPRASFHWADATTWEPRARMNTVVMNPPFHTGRAADPDLGRAFIAAAARMLAPTGQLWMVANRHLPYEATLEAHFAKVEEVTGDNRFKILRAERPARARR</sequence>
<proteinExistence type="predicted"/>
<accession>A0A975I7Z3</accession>
<dbReference type="AlphaFoldDB" id="A0A975I7Z3"/>
<dbReference type="InterPro" id="IPR002052">
    <property type="entry name" value="DNA_methylase_N6_adenine_CS"/>
</dbReference>
<keyword evidence="3 7" id="KW-0489">Methyltransferase</keyword>
<dbReference type="RefSeq" id="WP_209357402.1">
    <property type="nucleotide sequence ID" value="NZ_CP060010.1"/>
</dbReference>
<dbReference type="InterPro" id="IPR007848">
    <property type="entry name" value="Small_mtfrase_dom"/>
</dbReference>
<dbReference type="GO" id="GO:0008757">
    <property type="term" value="F:S-adenosylmethionine-dependent methyltransferase activity"/>
    <property type="evidence" value="ECO:0007669"/>
    <property type="project" value="InterPro"/>
</dbReference>
<dbReference type="InterPro" id="IPR029063">
    <property type="entry name" value="SAM-dependent_MTases_sf"/>
</dbReference>
<keyword evidence="1" id="KW-0963">Cytoplasm</keyword>
<evidence type="ECO:0000313" key="7">
    <source>
        <dbReference type="EMBL" id="QTN36703.1"/>
    </source>
</evidence>
<reference evidence="7" key="1">
    <citation type="submission" date="2020-07" db="EMBL/GenBank/DDBJ databases">
        <title>Genome sequences of bacteria associated with the marine, planktonic diatom Thalassiosira profunda strain ECT2AJA-044.</title>
        <authorList>
            <person name="Gargas C.B."/>
            <person name="Roberts W.R."/>
            <person name="Alverson A.J."/>
        </authorList>
    </citation>
    <scope>NUCLEOTIDE SEQUENCE</scope>
    <source>
        <strain evidence="7">ECT2AJA-044</strain>
    </source>
</reference>
<feature type="domain" description="Methyltransferase small" evidence="6">
    <location>
        <begin position="155"/>
        <end position="318"/>
    </location>
</feature>
<dbReference type="GO" id="GO:0008170">
    <property type="term" value="F:N-methyltransferase activity"/>
    <property type="evidence" value="ECO:0007669"/>
    <property type="project" value="UniProtKB-ARBA"/>
</dbReference>
<dbReference type="EMBL" id="CP060010">
    <property type="protein sequence ID" value="QTN36703.1"/>
    <property type="molecule type" value="Genomic_DNA"/>
</dbReference>
<evidence type="ECO:0000313" key="8">
    <source>
        <dbReference type="Proteomes" id="UP000665026"/>
    </source>
</evidence>
<dbReference type="SUPFAM" id="SSF53335">
    <property type="entry name" value="S-adenosyl-L-methionine-dependent methyltransferases"/>
    <property type="match status" value="1"/>
</dbReference>
<dbReference type="GO" id="GO:0003676">
    <property type="term" value="F:nucleic acid binding"/>
    <property type="evidence" value="ECO:0007669"/>
    <property type="project" value="InterPro"/>
</dbReference>
<evidence type="ECO:0000256" key="1">
    <source>
        <dbReference type="ARBA" id="ARBA00022490"/>
    </source>
</evidence>
<dbReference type="PANTHER" id="PTHR47816:SF4">
    <property type="entry name" value="RIBOSOMAL RNA SMALL SUBUNIT METHYLTRANSFERASE C"/>
    <property type="match status" value="1"/>
</dbReference>
<dbReference type="Pfam" id="PF05175">
    <property type="entry name" value="MTS"/>
    <property type="match status" value="1"/>
</dbReference>
<name>A0A975I7Z3_9RHOB</name>
<dbReference type="PROSITE" id="PS00092">
    <property type="entry name" value="N6_MTASE"/>
    <property type="match status" value="1"/>
</dbReference>
<evidence type="ECO:0000256" key="3">
    <source>
        <dbReference type="ARBA" id="ARBA00022603"/>
    </source>
</evidence>
<dbReference type="InterPro" id="IPR046977">
    <property type="entry name" value="RsmC/RlmG"/>
</dbReference>